<dbReference type="PANTHER" id="PTHR45138:SF9">
    <property type="entry name" value="DIGUANYLATE CYCLASE DGCM-RELATED"/>
    <property type="match status" value="1"/>
</dbReference>
<dbReference type="InterPro" id="IPR000160">
    <property type="entry name" value="GGDEF_dom"/>
</dbReference>
<evidence type="ECO:0000313" key="7">
    <source>
        <dbReference type="Proteomes" id="UP000737171"/>
    </source>
</evidence>
<reference evidence="6 7" key="1">
    <citation type="submission" date="2020-05" db="EMBL/GenBank/DDBJ databases">
        <title>Aquincola sp. isolate from soil.</title>
        <authorList>
            <person name="Han J."/>
            <person name="Kim D.-U."/>
        </authorList>
    </citation>
    <scope>NUCLEOTIDE SEQUENCE [LARGE SCALE GENOMIC DNA]</scope>
    <source>
        <strain evidence="6 7">S2</strain>
    </source>
</reference>
<feature type="transmembrane region" description="Helical" evidence="4">
    <location>
        <begin position="37"/>
        <end position="59"/>
    </location>
</feature>
<sequence length="288" mass="29750">MSAPRTAAVPTSAASSVASPSGLDWQRWVRRIGPLKLALVVLPVSLLLAALTGAALAAITGASIATLALLGSASALPAVLVAAALFWRAGPGAVPALPEIDVAATRDALTGAFTQRHFVAATDREWARIRRHGEDAALLMVDVDHFRALNDKQGPACGDAALVEITRLASATLRQYDLLARFGGGVLVVYLPHTDPIGALDVAERIRERVAGYRLTWESQSIGVTVSIGVAAVGADHAALDAVIADAGTALREAKAAGRNCVRAAPVQPRRQPAPGASIGDRRAKGPI</sequence>
<dbReference type="PROSITE" id="PS50887">
    <property type="entry name" value="GGDEF"/>
    <property type="match status" value="1"/>
</dbReference>
<keyword evidence="4" id="KW-0472">Membrane</keyword>
<dbReference type="RefSeq" id="WP_173123969.1">
    <property type="nucleotide sequence ID" value="NZ_JABRWJ010000004.1"/>
</dbReference>
<dbReference type="Pfam" id="PF00990">
    <property type="entry name" value="GGDEF"/>
    <property type="match status" value="1"/>
</dbReference>
<dbReference type="InterPro" id="IPR043128">
    <property type="entry name" value="Rev_trsase/Diguanyl_cyclase"/>
</dbReference>
<evidence type="ECO:0000259" key="5">
    <source>
        <dbReference type="PROSITE" id="PS50887"/>
    </source>
</evidence>
<dbReference type="EC" id="2.7.7.65" evidence="1"/>
<dbReference type="Gene3D" id="3.30.70.270">
    <property type="match status" value="1"/>
</dbReference>
<dbReference type="PANTHER" id="PTHR45138">
    <property type="entry name" value="REGULATORY COMPONENTS OF SENSORY TRANSDUCTION SYSTEM"/>
    <property type="match status" value="1"/>
</dbReference>
<proteinExistence type="predicted"/>
<comment type="caution">
    <text evidence="6">The sequence shown here is derived from an EMBL/GenBank/DDBJ whole genome shotgun (WGS) entry which is preliminary data.</text>
</comment>
<feature type="transmembrane region" description="Helical" evidence="4">
    <location>
        <begin position="65"/>
        <end position="87"/>
    </location>
</feature>
<dbReference type="InterPro" id="IPR050469">
    <property type="entry name" value="Diguanylate_Cyclase"/>
</dbReference>
<dbReference type="EMBL" id="JABRWJ010000004">
    <property type="protein sequence ID" value="NRF68379.1"/>
    <property type="molecule type" value="Genomic_DNA"/>
</dbReference>
<evidence type="ECO:0000313" key="6">
    <source>
        <dbReference type="EMBL" id="NRF68379.1"/>
    </source>
</evidence>
<dbReference type="CDD" id="cd01949">
    <property type="entry name" value="GGDEF"/>
    <property type="match status" value="1"/>
</dbReference>
<organism evidence="6 7">
    <name type="scientific">Pseudaquabacterium terrae</name>
    <dbReference type="NCBI Taxonomy" id="2732868"/>
    <lineage>
        <taxon>Bacteria</taxon>
        <taxon>Pseudomonadati</taxon>
        <taxon>Pseudomonadota</taxon>
        <taxon>Betaproteobacteria</taxon>
        <taxon>Burkholderiales</taxon>
        <taxon>Sphaerotilaceae</taxon>
        <taxon>Pseudaquabacterium</taxon>
    </lineage>
</organism>
<accession>A0ABX2EIH6</accession>
<dbReference type="InterPro" id="IPR029787">
    <property type="entry name" value="Nucleotide_cyclase"/>
</dbReference>
<gene>
    <name evidence="6" type="ORF">HLB44_15400</name>
</gene>
<dbReference type="NCBIfam" id="TIGR00254">
    <property type="entry name" value="GGDEF"/>
    <property type="match status" value="1"/>
</dbReference>
<dbReference type="Proteomes" id="UP000737171">
    <property type="component" value="Unassembled WGS sequence"/>
</dbReference>
<keyword evidence="4" id="KW-1133">Transmembrane helix</keyword>
<evidence type="ECO:0000256" key="2">
    <source>
        <dbReference type="ARBA" id="ARBA00034247"/>
    </source>
</evidence>
<protein>
    <recommendedName>
        <fullName evidence="1">diguanylate cyclase</fullName>
        <ecNumber evidence="1">2.7.7.65</ecNumber>
    </recommendedName>
</protein>
<comment type="catalytic activity">
    <reaction evidence="2">
        <text>2 GTP = 3',3'-c-di-GMP + 2 diphosphate</text>
        <dbReference type="Rhea" id="RHEA:24898"/>
        <dbReference type="ChEBI" id="CHEBI:33019"/>
        <dbReference type="ChEBI" id="CHEBI:37565"/>
        <dbReference type="ChEBI" id="CHEBI:58805"/>
        <dbReference type="EC" id="2.7.7.65"/>
    </reaction>
</comment>
<feature type="domain" description="GGDEF" evidence="5">
    <location>
        <begin position="134"/>
        <end position="267"/>
    </location>
</feature>
<feature type="compositionally biased region" description="Low complexity" evidence="3">
    <location>
        <begin position="263"/>
        <end position="275"/>
    </location>
</feature>
<name>A0ABX2EIH6_9BURK</name>
<keyword evidence="7" id="KW-1185">Reference proteome</keyword>
<dbReference type="SUPFAM" id="SSF55073">
    <property type="entry name" value="Nucleotide cyclase"/>
    <property type="match status" value="1"/>
</dbReference>
<evidence type="ECO:0000256" key="1">
    <source>
        <dbReference type="ARBA" id="ARBA00012528"/>
    </source>
</evidence>
<dbReference type="SMART" id="SM00267">
    <property type="entry name" value="GGDEF"/>
    <property type="match status" value="1"/>
</dbReference>
<evidence type="ECO:0000256" key="4">
    <source>
        <dbReference type="SAM" id="Phobius"/>
    </source>
</evidence>
<keyword evidence="4" id="KW-0812">Transmembrane</keyword>
<feature type="region of interest" description="Disordered" evidence="3">
    <location>
        <begin position="263"/>
        <end position="288"/>
    </location>
</feature>
<evidence type="ECO:0000256" key="3">
    <source>
        <dbReference type="SAM" id="MobiDB-lite"/>
    </source>
</evidence>